<gene>
    <name evidence="4" type="ORF">QTG54_013976</name>
</gene>
<dbReference type="PANTHER" id="PTHR15837">
    <property type="entry name" value="RAN GUANINE NUCLEOTIDE RELEASE FACTOR"/>
    <property type="match status" value="1"/>
</dbReference>
<dbReference type="GO" id="GO:0005634">
    <property type="term" value="C:nucleus"/>
    <property type="evidence" value="ECO:0007669"/>
    <property type="project" value="TreeGrafter"/>
</dbReference>
<keyword evidence="2" id="KW-0813">Transport</keyword>
<organism evidence="4 5">
    <name type="scientific">Skeletonema marinoi</name>
    <dbReference type="NCBI Taxonomy" id="267567"/>
    <lineage>
        <taxon>Eukaryota</taxon>
        <taxon>Sar</taxon>
        <taxon>Stramenopiles</taxon>
        <taxon>Ochrophyta</taxon>
        <taxon>Bacillariophyta</taxon>
        <taxon>Coscinodiscophyceae</taxon>
        <taxon>Thalassiosirophycidae</taxon>
        <taxon>Thalassiosirales</taxon>
        <taxon>Skeletonemataceae</taxon>
        <taxon>Skeletonema</taxon>
        <taxon>Skeletonema marinoi-dohrnii complex</taxon>
    </lineage>
</organism>
<dbReference type="InterPro" id="IPR007681">
    <property type="entry name" value="Mog1"/>
</dbReference>
<reference evidence="4" key="1">
    <citation type="submission" date="2023-06" db="EMBL/GenBank/DDBJ databases">
        <title>Survivors Of The Sea: Transcriptome response of Skeletonema marinoi to long-term dormancy.</title>
        <authorList>
            <person name="Pinder M.I.M."/>
            <person name="Kourtchenko O."/>
            <person name="Robertson E.K."/>
            <person name="Larsson T."/>
            <person name="Maumus F."/>
            <person name="Osuna-Cruz C.M."/>
            <person name="Vancaester E."/>
            <person name="Stenow R."/>
            <person name="Vandepoele K."/>
            <person name="Ploug H."/>
            <person name="Bruchert V."/>
            <person name="Godhe A."/>
            <person name="Topel M."/>
        </authorList>
    </citation>
    <scope>NUCLEOTIDE SEQUENCE</scope>
    <source>
        <strain evidence="4">R05AC</strain>
    </source>
</reference>
<dbReference type="GO" id="GO:0005085">
    <property type="term" value="F:guanyl-nucleotide exchange factor activity"/>
    <property type="evidence" value="ECO:0007669"/>
    <property type="project" value="TreeGrafter"/>
</dbReference>
<dbReference type="AlphaFoldDB" id="A0AAD8XXA6"/>
<keyword evidence="5" id="KW-1185">Reference proteome</keyword>
<dbReference type="EMBL" id="JATAAI010000034">
    <property type="protein sequence ID" value="KAK1735362.1"/>
    <property type="molecule type" value="Genomic_DNA"/>
</dbReference>
<comment type="caution">
    <text evidence="4">The sequence shown here is derived from an EMBL/GenBank/DDBJ whole genome shotgun (WGS) entry which is preliminary data.</text>
</comment>
<dbReference type="Proteomes" id="UP001224775">
    <property type="component" value="Unassembled WGS sequence"/>
</dbReference>
<protein>
    <submittedName>
        <fullName evidence="4">Ran guanine nucleotide release factor</fullName>
    </submittedName>
</protein>
<proteinExistence type="inferred from homology"/>
<dbReference type="PANTHER" id="PTHR15837:SF0">
    <property type="entry name" value="RAN GUANINE NUCLEOTIDE RELEASE FACTOR"/>
    <property type="match status" value="1"/>
</dbReference>
<dbReference type="SUPFAM" id="SSF55724">
    <property type="entry name" value="Mog1p/PsbP-like"/>
    <property type="match status" value="1"/>
</dbReference>
<dbReference type="GO" id="GO:0031267">
    <property type="term" value="F:small GTPase binding"/>
    <property type="evidence" value="ECO:0007669"/>
    <property type="project" value="TreeGrafter"/>
</dbReference>
<comment type="similarity">
    <text evidence="1">Belongs to the MOG1 family.</text>
</comment>
<keyword evidence="3" id="KW-0653">Protein transport</keyword>
<dbReference type="GO" id="GO:0006606">
    <property type="term" value="P:protein import into nucleus"/>
    <property type="evidence" value="ECO:0007669"/>
    <property type="project" value="TreeGrafter"/>
</dbReference>
<dbReference type="Gene3D" id="3.40.1000.10">
    <property type="entry name" value="Mog1/PsbP, alpha/beta/alpha sandwich"/>
    <property type="match status" value="1"/>
</dbReference>
<evidence type="ECO:0000256" key="1">
    <source>
        <dbReference type="ARBA" id="ARBA00010307"/>
    </source>
</evidence>
<name>A0AAD8XXA6_9STRA</name>
<accession>A0AAD8XXA6</accession>
<dbReference type="InterPro" id="IPR016123">
    <property type="entry name" value="Mog1/PsbP_a/b/a-sand"/>
</dbReference>
<sequence>MSESRELFGGAMTCSIPSTWRDVSQVRQVPDNQEVYQDCSEESGAVLVVEILEHQSDVKNEDAPTFFFADLADANGVSQDDLTIQPNDMVFSVKDEDATKQRYFQKFSLSTQQSDSHACIAVGKQQVSEKSLRIEMCVLRLTNVTTDLMITLSIPDNKQCSVGDDGLSSVFRELLATFCIRDWGLFC</sequence>
<evidence type="ECO:0000256" key="3">
    <source>
        <dbReference type="ARBA" id="ARBA00022927"/>
    </source>
</evidence>
<evidence type="ECO:0000313" key="4">
    <source>
        <dbReference type="EMBL" id="KAK1735362.1"/>
    </source>
</evidence>
<dbReference type="Pfam" id="PF04603">
    <property type="entry name" value="Mog1"/>
    <property type="match status" value="1"/>
</dbReference>
<evidence type="ECO:0000313" key="5">
    <source>
        <dbReference type="Proteomes" id="UP001224775"/>
    </source>
</evidence>
<evidence type="ECO:0000256" key="2">
    <source>
        <dbReference type="ARBA" id="ARBA00022448"/>
    </source>
</evidence>